<dbReference type="HOGENOM" id="CLU_013797_0_0_11"/>
<reference evidence="2 3" key="1">
    <citation type="journal article" date="2009" name="Stand. Genomic Sci.">
        <title>Complete genome sequence of Actinosynnema mirum type strain (101).</title>
        <authorList>
            <person name="Land M."/>
            <person name="Lapidus A."/>
            <person name="Mayilraj S."/>
            <person name="Chen F."/>
            <person name="Copeland A."/>
            <person name="Del Rio T.G."/>
            <person name="Nolan M."/>
            <person name="Lucas S."/>
            <person name="Tice H."/>
            <person name="Cheng J.F."/>
            <person name="Chertkov O."/>
            <person name="Bruce D."/>
            <person name="Goodwin L."/>
            <person name="Pitluck S."/>
            <person name="Rohde M."/>
            <person name="Goker M."/>
            <person name="Pati A."/>
            <person name="Ivanova N."/>
            <person name="Mavromatis K."/>
            <person name="Chen A."/>
            <person name="Palaniappan K."/>
            <person name="Hauser L."/>
            <person name="Chang Y.J."/>
            <person name="Jeffries C.C."/>
            <person name="Brettin T."/>
            <person name="Detter J.C."/>
            <person name="Han C."/>
            <person name="Chain P."/>
            <person name="Tindall B.J."/>
            <person name="Bristow J."/>
            <person name="Eisen J.A."/>
            <person name="Markowitz V."/>
            <person name="Hugenholtz P."/>
            <person name="Kyrpides N.C."/>
            <person name="Klenk H.P."/>
        </authorList>
    </citation>
    <scope>NUCLEOTIDE SEQUENCE [LARGE SCALE GENOMIC DNA]</scope>
    <source>
        <strain evidence="3">ATCC 29888 / DSM 43827 / JCM 3225 / NBRC 14064 / NCIMB 13271 / NRRL B-12336 / IMRU 3971 / 101</strain>
    </source>
</reference>
<feature type="region of interest" description="Disordered" evidence="1">
    <location>
        <begin position="1"/>
        <end position="96"/>
    </location>
</feature>
<dbReference type="InterPro" id="IPR059186">
    <property type="entry name" value="SACTE_4363"/>
</dbReference>
<sequence length="648" mass="69289">MPRRRPALPEPPPRVPPPHEAPPRVPAPHVPAPHVPAPQEPPQLPPRHGAPAHEPEPRTPQCRTREAEAPRARWTAPGRAGEVTAITTAPTDPRSPDLGPNVLLLHPGQSDAQQRVDEITRARRTDQFGEGRHAVLLLPGHHRLDVDLRFYTQVAGLGALPDDVVVRGRVRVEADWLSQLDDPTGLGNATQNFWRGAENLSVTPPPGRVERWAVSQAAAYRRMHLRGPVELWDGRVGWASGGLIADSRIDGPVDSGTQQQFLTRNSELGAGWRGSSWNMVFVGTTGAPAHSYPDPPFTTVESTPLVREKPFLFVEGDEFRVFLPALRRDCAGTSWGSGAPEGTSLSLAEFFVAHPGTPVAVVNSALERGKHLLLTPGVHRLDGTITVRRPGTVVLGLGLATLTGETGGPVLVTSDVPGIRLAGFLVDAGRAGAPVLLQVGEPGCGARHSADPTSLHDVYLRVGGPWAGRAEVSLEVNSSDVLIDHTWAWRADHGEGVGWDVNTARDGVVVNGDRVVAHGLFSEHYQRHSLLWNGEAGRVYFFQNELPYDPPSQAEWSGGGARGLPGYKVADHVRDHRAWGLGVYCFNEADPTVVTDTAVEAPTAPGVRLTSLVAVSLGGVGTIASVVNGTGGAADSSRFVSRVARYPA</sequence>
<dbReference type="KEGG" id="ami:Amir_1676"/>
<dbReference type="AlphaFoldDB" id="C6WCK8"/>
<dbReference type="STRING" id="446462.Amir_1676"/>
<organism evidence="2 3">
    <name type="scientific">Actinosynnema mirum (strain ATCC 29888 / DSM 43827 / JCM 3225 / NBRC 14064 / NCIMB 13271 / NRRL B-12336 / IMRU 3971 / 101)</name>
    <dbReference type="NCBI Taxonomy" id="446462"/>
    <lineage>
        <taxon>Bacteria</taxon>
        <taxon>Bacillati</taxon>
        <taxon>Actinomycetota</taxon>
        <taxon>Actinomycetes</taxon>
        <taxon>Pseudonocardiales</taxon>
        <taxon>Pseudonocardiaceae</taxon>
        <taxon>Actinosynnema</taxon>
    </lineage>
</organism>
<name>C6WCK8_ACTMD</name>
<gene>
    <name evidence="2" type="ordered locus">Amir_1676</name>
</gene>
<dbReference type="CAZy" id="GH55">
    <property type="family name" value="Glycoside Hydrolase Family 55"/>
</dbReference>
<protein>
    <submittedName>
        <fullName evidence="2">Adenylyl cyclase class-3/4/guanylyl cyclase</fullName>
    </submittedName>
</protein>
<dbReference type="Gene3D" id="2.160.20.10">
    <property type="entry name" value="Single-stranded right-handed beta-helix, Pectin lyase-like"/>
    <property type="match status" value="1"/>
</dbReference>
<proteinExistence type="predicted"/>
<evidence type="ECO:0000313" key="2">
    <source>
        <dbReference type="EMBL" id="ACU35625.1"/>
    </source>
</evidence>
<dbReference type="EMBL" id="CP001630">
    <property type="protein sequence ID" value="ACU35625.1"/>
    <property type="molecule type" value="Genomic_DNA"/>
</dbReference>
<accession>C6WCK8</accession>
<dbReference type="OrthoDB" id="2479530at2"/>
<keyword evidence="3" id="KW-1185">Reference proteome</keyword>
<feature type="compositionally biased region" description="Basic and acidic residues" evidence="1">
    <location>
        <begin position="51"/>
        <end position="71"/>
    </location>
</feature>
<dbReference type="Proteomes" id="UP000002213">
    <property type="component" value="Chromosome"/>
</dbReference>
<dbReference type="RefSeq" id="WP_015800514.1">
    <property type="nucleotide sequence ID" value="NC_013093.1"/>
</dbReference>
<dbReference type="eggNOG" id="ENOG502Z7WW">
    <property type="taxonomic scope" value="Bacteria"/>
</dbReference>
<dbReference type="InterPro" id="IPR012334">
    <property type="entry name" value="Pectin_lyas_fold"/>
</dbReference>
<evidence type="ECO:0000313" key="3">
    <source>
        <dbReference type="Proteomes" id="UP000002213"/>
    </source>
</evidence>
<feature type="compositionally biased region" description="Pro residues" evidence="1">
    <location>
        <begin position="8"/>
        <end position="45"/>
    </location>
</feature>
<dbReference type="CDD" id="cd23669">
    <property type="entry name" value="GH55_SacteLam55A-like"/>
    <property type="match status" value="1"/>
</dbReference>
<evidence type="ECO:0000256" key="1">
    <source>
        <dbReference type="SAM" id="MobiDB-lite"/>
    </source>
</evidence>